<feature type="region of interest" description="Disordered" evidence="1">
    <location>
        <begin position="99"/>
        <end position="161"/>
    </location>
</feature>
<dbReference type="STRING" id="1192034.CAP_7777"/>
<gene>
    <name evidence="2" type="ORF">CAP_7777</name>
</gene>
<proteinExistence type="predicted"/>
<dbReference type="EMBL" id="ASRX01000071">
    <property type="protein sequence ID" value="EYF01824.1"/>
    <property type="molecule type" value="Genomic_DNA"/>
</dbReference>
<protein>
    <submittedName>
        <fullName evidence="2">Uncharacterized protein</fullName>
    </submittedName>
</protein>
<feature type="region of interest" description="Disordered" evidence="1">
    <location>
        <begin position="202"/>
        <end position="238"/>
    </location>
</feature>
<evidence type="ECO:0000256" key="1">
    <source>
        <dbReference type="SAM" id="MobiDB-lite"/>
    </source>
</evidence>
<name>A0A017SXV0_9BACT</name>
<dbReference type="AlphaFoldDB" id="A0A017SXV0"/>
<organism evidence="2 3">
    <name type="scientific">Chondromyces apiculatus DSM 436</name>
    <dbReference type="NCBI Taxonomy" id="1192034"/>
    <lineage>
        <taxon>Bacteria</taxon>
        <taxon>Pseudomonadati</taxon>
        <taxon>Myxococcota</taxon>
        <taxon>Polyangia</taxon>
        <taxon>Polyangiales</taxon>
        <taxon>Polyangiaceae</taxon>
        <taxon>Chondromyces</taxon>
    </lineage>
</organism>
<dbReference type="Proteomes" id="UP000019678">
    <property type="component" value="Unassembled WGS sequence"/>
</dbReference>
<keyword evidence="3" id="KW-1185">Reference proteome</keyword>
<feature type="compositionally biased region" description="Low complexity" evidence="1">
    <location>
        <begin position="127"/>
        <end position="138"/>
    </location>
</feature>
<comment type="caution">
    <text evidence="2">The sequence shown here is derived from an EMBL/GenBank/DDBJ whole genome shotgun (WGS) entry which is preliminary data.</text>
</comment>
<evidence type="ECO:0000313" key="3">
    <source>
        <dbReference type="Proteomes" id="UP000019678"/>
    </source>
</evidence>
<reference evidence="2 3" key="1">
    <citation type="submission" date="2013-05" db="EMBL/GenBank/DDBJ databases">
        <title>Genome assembly of Chondromyces apiculatus DSM 436.</title>
        <authorList>
            <person name="Sharma G."/>
            <person name="Khatri I."/>
            <person name="Kaur C."/>
            <person name="Mayilraj S."/>
            <person name="Subramanian S."/>
        </authorList>
    </citation>
    <scope>NUCLEOTIDE SEQUENCE [LARGE SCALE GENOMIC DNA]</scope>
    <source>
        <strain evidence="2 3">DSM 436</strain>
    </source>
</reference>
<evidence type="ECO:0000313" key="2">
    <source>
        <dbReference type="EMBL" id="EYF01824.1"/>
    </source>
</evidence>
<sequence length="441" mass="45642">METASRVVTAETRDHRRVRAKLTVHFRDAQTQADADDAADRCAHLAELLFHEVPGHEHLLGNEQSISATLTTRLPAGLPALRSLDIAALHVLGELGGNTRRRASTLPPPGAAGDIRLPATTPPPSSVTPYSPTATYATPGPPLVSTGRPSSTILPGSMPPASMAPASIPPSIIPPSIIPPGTIPPSALPSAIPPSALPPVSSVLPPGSVPGPPSSVSHRGGPGSVSQRRRSISSSLRNVTASIVPPRGASLAEIGVALSPLLRDATTRLLLGFLRIHDLVTIRRIPLDERATELLAQLLPVSEAPAGEFEASRAQEIARWNGLLGQPVMESLRAEAATLAALLARTALAQVGLMPRLAEEILESLCNAAFPAAEGRIGAAAAVAIATEQELTSDAAHSMARILGYTEVEPLEAALSPLLTSVSDDATLIGQMAKLSLGISV</sequence>
<accession>A0A017SXV0</accession>